<evidence type="ECO:0000256" key="5">
    <source>
        <dbReference type="ARBA" id="ARBA00022989"/>
    </source>
</evidence>
<sequence length="82" mass="8283">MDKRAIAAQVGIGVVAGWLASWLVGGSGLLQYVVSGLAGSLVGGFLLERLGIDLGVRNQAANRIITATIGAIAVVLLARLIG</sequence>
<evidence type="ECO:0000256" key="7">
    <source>
        <dbReference type="SAM" id="Phobius"/>
    </source>
</evidence>
<comment type="similarity">
    <text evidence="2">Belongs to the UPF0410 family.</text>
</comment>
<dbReference type="Proteomes" id="UP000035489">
    <property type="component" value="Unassembled WGS sequence"/>
</dbReference>
<comment type="caution">
    <text evidence="8">The sequence shown here is derived from an EMBL/GenBank/DDBJ whole genome shotgun (WGS) entry which is preliminary data.</text>
</comment>
<dbReference type="InterPro" id="IPR007341">
    <property type="entry name" value="Transgly_assoc"/>
</dbReference>
<organism evidence="8 9">
    <name type="scientific">Microvirga vignae</name>
    <dbReference type="NCBI Taxonomy" id="1225564"/>
    <lineage>
        <taxon>Bacteria</taxon>
        <taxon>Pseudomonadati</taxon>
        <taxon>Pseudomonadota</taxon>
        <taxon>Alphaproteobacteria</taxon>
        <taxon>Hyphomicrobiales</taxon>
        <taxon>Methylobacteriaceae</taxon>
        <taxon>Microvirga</taxon>
    </lineage>
</organism>
<dbReference type="EMBL" id="LCYG01000056">
    <property type="protein sequence ID" value="KLK91367.1"/>
    <property type="molecule type" value="Genomic_DNA"/>
</dbReference>
<protein>
    <submittedName>
        <fullName evidence="8">Membrane protein</fullName>
    </submittedName>
</protein>
<dbReference type="PATRIC" id="fig|1225564.3.peg.5527"/>
<dbReference type="GO" id="GO:0005886">
    <property type="term" value="C:plasma membrane"/>
    <property type="evidence" value="ECO:0007669"/>
    <property type="project" value="UniProtKB-SubCell"/>
</dbReference>
<gene>
    <name evidence="8" type="ORF">AA309_20950</name>
</gene>
<evidence type="ECO:0000256" key="3">
    <source>
        <dbReference type="ARBA" id="ARBA00022475"/>
    </source>
</evidence>
<keyword evidence="9" id="KW-1185">Reference proteome</keyword>
<evidence type="ECO:0000313" key="9">
    <source>
        <dbReference type="Proteomes" id="UP000035489"/>
    </source>
</evidence>
<feature type="transmembrane region" description="Helical" evidence="7">
    <location>
        <begin position="5"/>
        <end position="23"/>
    </location>
</feature>
<dbReference type="Pfam" id="PF04226">
    <property type="entry name" value="Transgly_assoc"/>
    <property type="match status" value="1"/>
</dbReference>
<evidence type="ECO:0000313" key="8">
    <source>
        <dbReference type="EMBL" id="KLK91367.1"/>
    </source>
</evidence>
<evidence type="ECO:0000256" key="1">
    <source>
        <dbReference type="ARBA" id="ARBA00004651"/>
    </source>
</evidence>
<reference evidence="8 9" key="1">
    <citation type="submission" date="2015-05" db="EMBL/GenBank/DDBJ databases">
        <title>Draft genome sequence of Microvirga vignae strain BR3299, a novel nitrogen fixing bacteria isolated from Brazil semi-aired region.</title>
        <authorList>
            <person name="Zilli J.E."/>
            <person name="Passos S.R."/>
            <person name="Leite J."/>
            <person name="Baldani J.I."/>
            <person name="Xavier G.R."/>
            <person name="Rumjaneck N.G."/>
            <person name="Simoes-Araujo J.L."/>
        </authorList>
    </citation>
    <scope>NUCLEOTIDE SEQUENCE [LARGE SCALE GENOMIC DNA]</scope>
    <source>
        <strain evidence="8 9">BR3299</strain>
    </source>
</reference>
<keyword evidence="5 7" id="KW-1133">Transmembrane helix</keyword>
<keyword evidence="3" id="KW-1003">Cell membrane</keyword>
<accession>A0A0H1RFK7</accession>
<evidence type="ECO:0000256" key="6">
    <source>
        <dbReference type="ARBA" id="ARBA00023136"/>
    </source>
</evidence>
<comment type="subcellular location">
    <subcellularLocation>
        <location evidence="1">Cell membrane</location>
        <topology evidence="1">Multi-pass membrane protein</topology>
    </subcellularLocation>
</comment>
<feature type="transmembrane region" description="Helical" evidence="7">
    <location>
        <begin position="60"/>
        <end position="81"/>
    </location>
</feature>
<feature type="transmembrane region" description="Helical" evidence="7">
    <location>
        <begin position="29"/>
        <end position="48"/>
    </location>
</feature>
<evidence type="ECO:0000256" key="4">
    <source>
        <dbReference type="ARBA" id="ARBA00022692"/>
    </source>
</evidence>
<keyword evidence="6 7" id="KW-0472">Membrane</keyword>
<proteinExistence type="inferred from homology"/>
<keyword evidence="4 7" id="KW-0812">Transmembrane</keyword>
<evidence type="ECO:0000256" key="2">
    <source>
        <dbReference type="ARBA" id="ARBA00011006"/>
    </source>
</evidence>
<name>A0A0H1RFK7_9HYPH</name>
<dbReference type="AlphaFoldDB" id="A0A0H1RFK7"/>